<evidence type="ECO:0000256" key="2">
    <source>
        <dbReference type="ARBA" id="ARBA00022448"/>
    </source>
</evidence>
<dbReference type="GO" id="GO:0030322">
    <property type="term" value="P:stabilization of membrane potential"/>
    <property type="evidence" value="ECO:0007669"/>
    <property type="project" value="TreeGrafter"/>
</dbReference>
<evidence type="ECO:0000313" key="12">
    <source>
        <dbReference type="EMBL" id="CAH0555306.1"/>
    </source>
</evidence>
<keyword evidence="5 8" id="KW-0406">Ion transport</keyword>
<evidence type="ECO:0000256" key="7">
    <source>
        <dbReference type="ARBA" id="ARBA00023303"/>
    </source>
</evidence>
<feature type="region of interest" description="Disordered" evidence="9">
    <location>
        <begin position="1"/>
        <end position="20"/>
    </location>
</feature>
<comment type="similarity">
    <text evidence="8">Belongs to the two pore domain potassium channel (TC 1.A.1.8) family.</text>
</comment>
<evidence type="ECO:0000259" key="11">
    <source>
        <dbReference type="Pfam" id="PF07885"/>
    </source>
</evidence>
<dbReference type="SUPFAM" id="SSF81324">
    <property type="entry name" value="Voltage-gated potassium channels"/>
    <property type="match status" value="2"/>
</dbReference>
<feature type="transmembrane region" description="Helical" evidence="10">
    <location>
        <begin position="446"/>
        <end position="463"/>
    </location>
</feature>
<keyword evidence="6 10" id="KW-0472">Membrane</keyword>
<organism evidence="12 13">
    <name type="scientific">Brassicogethes aeneus</name>
    <name type="common">Rape pollen beetle</name>
    <name type="synonym">Meligethes aeneus</name>
    <dbReference type="NCBI Taxonomy" id="1431903"/>
    <lineage>
        <taxon>Eukaryota</taxon>
        <taxon>Metazoa</taxon>
        <taxon>Ecdysozoa</taxon>
        <taxon>Arthropoda</taxon>
        <taxon>Hexapoda</taxon>
        <taxon>Insecta</taxon>
        <taxon>Pterygota</taxon>
        <taxon>Neoptera</taxon>
        <taxon>Endopterygota</taxon>
        <taxon>Coleoptera</taxon>
        <taxon>Polyphaga</taxon>
        <taxon>Cucujiformia</taxon>
        <taxon>Nitidulidae</taxon>
        <taxon>Meligethinae</taxon>
        <taxon>Brassicogethes</taxon>
    </lineage>
</organism>
<evidence type="ECO:0000313" key="13">
    <source>
        <dbReference type="Proteomes" id="UP001154078"/>
    </source>
</evidence>
<feature type="compositionally biased region" description="Basic and acidic residues" evidence="9">
    <location>
        <begin position="98"/>
        <end position="112"/>
    </location>
</feature>
<dbReference type="GO" id="GO:0015271">
    <property type="term" value="F:outward rectifier potassium channel activity"/>
    <property type="evidence" value="ECO:0007669"/>
    <property type="project" value="TreeGrafter"/>
</dbReference>
<dbReference type="InterPro" id="IPR013099">
    <property type="entry name" value="K_chnl_dom"/>
</dbReference>
<dbReference type="Gene3D" id="1.10.287.70">
    <property type="match status" value="1"/>
</dbReference>
<dbReference type="Proteomes" id="UP001154078">
    <property type="component" value="Chromosome 4"/>
</dbReference>
<feature type="transmembrane region" description="Helical" evidence="10">
    <location>
        <begin position="614"/>
        <end position="635"/>
    </location>
</feature>
<evidence type="ECO:0000256" key="3">
    <source>
        <dbReference type="ARBA" id="ARBA00022692"/>
    </source>
</evidence>
<dbReference type="GO" id="GO:0005886">
    <property type="term" value="C:plasma membrane"/>
    <property type="evidence" value="ECO:0007669"/>
    <property type="project" value="TreeGrafter"/>
</dbReference>
<feature type="compositionally biased region" description="Basic and acidic residues" evidence="9">
    <location>
        <begin position="10"/>
        <end position="20"/>
    </location>
</feature>
<evidence type="ECO:0000256" key="8">
    <source>
        <dbReference type="RuleBase" id="RU003857"/>
    </source>
</evidence>
<reference evidence="12" key="1">
    <citation type="submission" date="2021-12" db="EMBL/GenBank/DDBJ databases">
        <authorList>
            <person name="King R."/>
        </authorList>
    </citation>
    <scope>NUCLEOTIDE SEQUENCE</scope>
</reference>
<dbReference type="EMBL" id="OV121135">
    <property type="protein sequence ID" value="CAH0555306.1"/>
    <property type="molecule type" value="Genomic_DNA"/>
</dbReference>
<dbReference type="Pfam" id="PF07885">
    <property type="entry name" value="Ion_trans_2"/>
    <property type="match status" value="2"/>
</dbReference>
<keyword evidence="2 8" id="KW-0813">Transport</keyword>
<feature type="domain" description="Potassium channel" evidence="11">
    <location>
        <begin position="413"/>
        <end position="471"/>
    </location>
</feature>
<keyword evidence="4 10" id="KW-1133">Transmembrane helix</keyword>
<dbReference type="InterPro" id="IPR003280">
    <property type="entry name" value="2pore_dom_K_chnl"/>
</dbReference>
<feature type="transmembrane region" description="Helical" evidence="10">
    <location>
        <begin position="416"/>
        <end position="434"/>
    </location>
</feature>
<evidence type="ECO:0000256" key="4">
    <source>
        <dbReference type="ARBA" id="ARBA00022989"/>
    </source>
</evidence>
<dbReference type="GO" id="GO:0022841">
    <property type="term" value="F:potassium ion leak channel activity"/>
    <property type="evidence" value="ECO:0007669"/>
    <property type="project" value="TreeGrafter"/>
</dbReference>
<evidence type="ECO:0000256" key="1">
    <source>
        <dbReference type="ARBA" id="ARBA00004141"/>
    </source>
</evidence>
<keyword evidence="13" id="KW-1185">Reference proteome</keyword>
<name>A0A9P0FI66_BRAAE</name>
<accession>A0A9P0FI66</accession>
<dbReference type="AlphaFoldDB" id="A0A9P0FI66"/>
<dbReference type="PANTHER" id="PTHR11003:SF335">
    <property type="entry name" value="POTASSIUM CHANNEL DOMAIN-CONTAINING PROTEIN"/>
    <property type="match status" value="1"/>
</dbReference>
<feature type="transmembrane region" description="Helical" evidence="10">
    <location>
        <begin position="589"/>
        <end position="608"/>
    </location>
</feature>
<dbReference type="PANTHER" id="PTHR11003">
    <property type="entry name" value="POTASSIUM CHANNEL, SUBFAMILY K"/>
    <property type="match status" value="1"/>
</dbReference>
<feature type="transmembrane region" description="Helical" evidence="10">
    <location>
        <begin position="324"/>
        <end position="346"/>
    </location>
</feature>
<feature type="compositionally biased region" description="Basic and acidic residues" evidence="9">
    <location>
        <begin position="59"/>
        <end position="88"/>
    </location>
</feature>
<protein>
    <recommendedName>
        <fullName evidence="11">Potassium channel domain-containing protein</fullName>
    </recommendedName>
</protein>
<dbReference type="PRINTS" id="PR01333">
    <property type="entry name" value="2POREKCHANEL"/>
</dbReference>
<feature type="region of interest" description="Disordered" evidence="9">
    <location>
        <begin position="39"/>
        <end position="113"/>
    </location>
</feature>
<gene>
    <name evidence="12" type="ORF">MELIAE_LOCUS6708</name>
</gene>
<feature type="domain" description="Potassium channel" evidence="11">
    <location>
        <begin position="567"/>
        <end position="640"/>
    </location>
</feature>
<evidence type="ECO:0000256" key="10">
    <source>
        <dbReference type="SAM" id="Phobius"/>
    </source>
</evidence>
<comment type="subcellular location">
    <subcellularLocation>
        <location evidence="1">Membrane</location>
        <topology evidence="1">Multi-pass membrane protein</topology>
    </subcellularLocation>
</comment>
<dbReference type="OrthoDB" id="297496at2759"/>
<keyword evidence="3 8" id="KW-0812">Transmembrane</keyword>
<keyword evidence="7 8" id="KW-0407">Ion channel</keyword>
<feature type="compositionally biased region" description="Basic residues" evidence="9">
    <location>
        <begin position="45"/>
        <end position="55"/>
    </location>
</feature>
<evidence type="ECO:0000256" key="5">
    <source>
        <dbReference type="ARBA" id="ARBA00023065"/>
    </source>
</evidence>
<proteinExistence type="inferred from homology"/>
<evidence type="ECO:0000256" key="9">
    <source>
        <dbReference type="SAM" id="MobiDB-lite"/>
    </source>
</evidence>
<feature type="transmembrane region" description="Helical" evidence="10">
    <location>
        <begin position="559"/>
        <end position="582"/>
    </location>
</feature>
<sequence>MDSMQTSPEKVSDAESVQKEQELMNNARIASMVTQEQVLSDNVARKRRKFTKKRSTSAGRREPTPARIVDDKNTTSDDEVPKPRPKTPERRKRTLTRSADKRRAHSESESEMHGISIIDPSYLTANGKTVQKSYSIPKNYQEDAKKRGSITDIAQTEILSFINKTRKSITNAAIRGRDRFRKDKERVKRSQSAPNQITEEELVESFRKAQLLSAENVPKYRKYSDDASYRSVTPEVPPEPKQFRPEVQEFVRQRKQQREFSSKIVEVLDPKTSKVVSRKAFIKPTLKFRELFHILKMFTIPEIYRNYRAYKVEMKDEYNRIWRLWNKCMCEILIIMIYCGLGGFIFRFTEGSFENFYKCGVKRVKRDFIDQLWAKSHNLREEDWKSLARMKLRGFEDELHVAHEAGMTSYSGQRSWSFLNAVVYCITVVTTIGYGHIYPTTTTGRVLTIVYSIIGIPLFLIALTDFGKLFTRAIKFIWSFVRRLYYTGSCRSMRKTAQVQEIFKGAQMMYDIATFRRSSQVVDPENPIAFQVGSPGSHPDETPTTPALSNYEIDDEFNLPISVAIFILLLYIFLGALIYCAWEHWDFFASFYFVFISMSTIGFGDFVPRHPICMIVSIVYLVFGLALMSMCINVVQVKLTNTFKQASVKIGATMGLTVDEDGSVCTIPPEGVEMPEVHDNNTLQVPTEDSGIKVKDS</sequence>
<evidence type="ECO:0000256" key="6">
    <source>
        <dbReference type="ARBA" id="ARBA00023136"/>
    </source>
</evidence>